<dbReference type="InterPro" id="IPR056647">
    <property type="entry name" value="DUF7745"/>
</dbReference>
<dbReference type="PANTHER" id="PTHR48200">
    <property type="entry name" value="PROTEIN, PUTATIVE-RELATED"/>
    <property type="match status" value="1"/>
</dbReference>
<proteinExistence type="predicted"/>
<sequence>MFYRIYGDISYLLDVKIDKHLFRAMVQSWNSAYGCFTFGKVDLVPTIEEYTALLCCPRVQIDKVYTRAVNVPSFVKRLMKITRMSEQWVSTRIQQKGEGKCIPWVNLRDLVLKHPDVKRKIDLFALSIYGLFIFPKALRHIDEAVMDLFDRLDKQVTHVPAILAEAFRSLNACRGAGEGRFVGCAQLLMNLQEEDIEWRAPWMVPDEILYRCGSFDWVPLPGIWGAIGYAPLLAAR</sequence>
<keyword evidence="2" id="KW-0808">Transferase</keyword>
<name>A0A5B6W787_9ROSI</name>
<dbReference type="EMBL" id="SMMG02000004">
    <property type="protein sequence ID" value="KAA3476712.1"/>
    <property type="molecule type" value="Genomic_DNA"/>
</dbReference>
<keyword evidence="3" id="KW-1185">Reference proteome</keyword>
<dbReference type="GO" id="GO:0016301">
    <property type="term" value="F:kinase activity"/>
    <property type="evidence" value="ECO:0007669"/>
    <property type="project" value="UniProtKB-KW"/>
</dbReference>
<dbReference type="PANTHER" id="PTHR48200:SF1">
    <property type="entry name" value="AMINOTRANSFERASE-LIKE PLANT MOBILE DOMAIN-CONTAINING PROTEIN"/>
    <property type="match status" value="1"/>
</dbReference>
<evidence type="ECO:0000313" key="2">
    <source>
        <dbReference type="EMBL" id="KAA3476712.1"/>
    </source>
</evidence>
<comment type="caution">
    <text evidence="2">The sequence shown here is derived from an EMBL/GenBank/DDBJ whole genome shotgun (WGS) entry which is preliminary data.</text>
</comment>
<dbReference type="AlphaFoldDB" id="A0A5B6W787"/>
<gene>
    <name evidence="2" type="ORF">EPI10_010667</name>
</gene>
<reference evidence="3" key="1">
    <citation type="journal article" date="2019" name="Plant Biotechnol. J.">
        <title>Genome sequencing of the Australian wild diploid species Gossypium australe highlights disease resistance and delayed gland morphogenesis.</title>
        <authorList>
            <person name="Cai Y."/>
            <person name="Cai X."/>
            <person name="Wang Q."/>
            <person name="Wang P."/>
            <person name="Zhang Y."/>
            <person name="Cai C."/>
            <person name="Xu Y."/>
            <person name="Wang K."/>
            <person name="Zhou Z."/>
            <person name="Wang C."/>
            <person name="Geng S."/>
            <person name="Li B."/>
            <person name="Dong Q."/>
            <person name="Hou Y."/>
            <person name="Wang H."/>
            <person name="Ai P."/>
            <person name="Liu Z."/>
            <person name="Yi F."/>
            <person name="Sun M."/>
            <person name="An G."/>
            <person name="Cheng J."/>
            <person name="Zhang Y."/>
            <person name="Shi Q."/>
            <person name="Xie Y."/>
            <person name="Shi X."/>
            <person name="Chang Y."/>
            <person name="Huang F."/>
            <person name="Chen Y."/>
            <person name="Hong S."/>
            <person name="Mi L."/>
            <person name="Sun Q."/>
            <person name="Zhang L."/>
            <person name="Zhou B."/>
            <person name="Peng R."/>
            <person name="Zhang X."/>
            <person name="Liu F."/>
        </authorList>
    </citation>
    <scope>NUCLEOTIDE SEQUENCE [LARGE SCALE GENOMIC DNA]</scope>
    <source>
        <strain evidence="3">cv. PA1801</strain>
    </source>
</reference>
<feature type="domain" description="DUF7745" evidence="1">
    <location>
        <begin position="2"/>
        <end position="188"/>
    </location>
</feature>
<protein>
    <submittedName>
        <fullName evidence="2">6-phosphofructo-2-kinase/fructose-2, 6-bisphosphatase-like protein</fullName>
    </submittedName>
</protein>
<dbReference type="Proteomes" id="UP000325315">
    <property type="component" value="Unassembled WGS sequence"/>
</dbReference>
<organism evidence="2 3">
    <name type="scientific">Gossypium australe</name>
    <dbReference type="NCBI Taxonomy" id="47621"/>
    <lineage>
        <taxon>Eukaryota</taxon>
        <taxon>Viridiplantae</taxon>
        <taxon>Streptophyta</taxon>
        <taxon>Embryophyta</taxon>
        <taxon>Tracheophyta</taxon>
        <taxon>Spermatophyta</taxon>
        <taxon>Magnoliopsida</taxon>
        <taxon>eudicotyledons</taxon>
        <taxon>Gunneridae</taxon>
        <taxon>Pentapetalae</taxon>
        <taxon>rosids</taxon>
        <taxon>malvids</taxon>
        <taxon>Malvales</taxon>
        <taxon>Malvaceae</taxon>
        <taxon>Malvoideae</taxon>
        <taxon>Gossypium</taxon>
    </lineage>
</organism>
<evidence type="ECO:0000313" key="3">
    <source>
        <dbReference type="Proteomes" id="UP000325315"/>
    </source>
</evidence>
<dbReference type="Pfam" id="PF24924">
    <property type="entry name" value="DUF7745"/>
    <property type="match status" value="1"/>
</dbReference>
<dbReference type="PROSITE" id="PS51257">
    <property type="entry name" value="PROKAR_LIPOPROTEIN"/>
    <property type="match status" value="1"/>
</dbReference>
<dbReference type="OrthoDB" id="993345at2759"/>
<keyword evidence="2" id="KW-0418">Kinase</keyword>
<accession>A0A5B6W787</accession>
<evidence type="ECO:0000259" key="1">
    <source>
        <dbReference type="Pfam" id="PF24924"/>
    </source>
</evidence>